<reference evidence="1 2" key="1">
    <citation type="journal article" date="2019" name="Commun. Biol.">
        <title>The bagworm genome reveals a unique fibroin gene that provides high tensile strength.</title>
        <authorList>
            <person name="Kono N."/>
            <person name="Nakamura H."/>
            <person name="Ohtoshi R."/>
            <person name="Tomita M."/>
            <person name="Numata K."/>
            <person name="Arakawa K."/>
        </authorList>
    </citation>
    <scope>NUCLEOTIDE SEQUENCE [LARGE SCALE GENOMIC DNA]</scope>
</reference>
<proteinExistence type="predicted"/>
<dbReference type="Proteomes" id="UP000299102">
    <property type="component" value="Unassembled WGS sequence"/>
</dbReference>
<dbReference type="EMBL" id="BGZK01000729">
    <property type="protein sequence ID" value="GBP58220.1"/>
    <property type="molecule type" value="Genomic_DNA"/>
</dbReference>
<comment type="caution">
    <text evidence="1">The sequence shown here is derived from an EMBL/GenBank/DDBJ whole genome shotgun (WGS) entry which is preliminary data.</text>
</comment>
<protein>
    <submittedName>
        <fullName evidence="1">Uncharacterized protein</fullName>
    </submittedName>
</protein>
<keyword evidence="2" id="KW-1185">Reference proteome</keyword>
<evidence type="ECO:0000313" key="2">
    <source>
        <dbReference type="Proteomes" id="UP000299102"/>
    </source>
</evidence>
<gene>
    <name evidence="1" type="ORF">EVAR_87798_1</name>
</gene>
<evidence type="ECO:0000313" key="1">
    <source>
        <dbReference type="EMBL" id="GBP58220.1"/>
    </source>
</evidence>
<name>A0A4C1X4Z5_EUMVA</name>
<sequence>MSAVRCQPHTSIRNRISNGGEVGLLKMEYDDEAGVGRWKGSAPPKMSFARRIQQRKILLHVCIITVIGSDIEIQARRGTEPRVGTGTEIKNGTGAAVGCASETRIKTGLGSKSGTMSLSEKRGRD</sequence>
<accession>A0A4C1X4Z5</accession>
<dbReference type="AlphaFoldDB" id="A0A4C1X4Z5"/>
<organism evidence="1 2">
    <name type="scientific">Eumeta variegata</name>
    <name type="common">Bagworm moth</name>
    <name type="synonym">Eumeta japonica</name>
    <dbReference type="NCBI Taxonomy" id="151549"/>
    <lineage>
        <taxon>Eukaryota</taxon>
        <taxon>Metazoa</taxon>
        <taxon>Ecdysozoa</taxon>
        <taxon>Arthropoda</taxon>
        <taxon>Hexapoda</taxon>
        <taxon>Insecta</taxon>
        <taxon>Pterygota</taxon>
        <taxon>Neoptera</taxon>
        <taxon>Endopterygota</taxon>
        <taxon>Lepidoptera</taxon>
        <taxon>Glossata</taxon>
        <taxon>Ditrysia</taxon>
        <taxon>Tineoidea</taxon>
        <taxon>Psychidae</taxon>
        <taxon>Oiketicinae</taxon>
        <taxon>Eumeta</taxon>
    </lineage>
</organism>